<keyword evidence="1" id="KW-0472">Membrane</keyword>
<accession>A0ABN9A2H5</accession>
<evidence type="ECO:0000313" key="2">
    <source>
        <dbReference type="EMBL" id="CAI9180442.1"/>
    </source>
</evidence>
<sequence>MPSRPGLILTLHSTIGLIPGSLEHSPLHQLKASHGRFLHLKEKTFFNSVTYISDMSSNVTQFTKHMDKMIQAMDSPEASVTLLWEMLTSSPWRKTILIIIIPIVLFLLFAPCICNCLTGFLSNCLKAFKLQMVVQAPMSARLLQLLFGGPGSETLNMRVRTICCLNNLGTTPFNSRK</sequence>
<feature type="transmembrane region" description="Helical" evidence="1">
    <location>
        <begin position="96"/>
        <end position="121"/>
    </location>
</feature>
<name>A0ABN9A2H5_RANTA</name>
<protein>
    <submittedName>
        <fullName evidence="2">Uncharacterized protein</fullName>
    </submittedName>
</protein>
<evidence type="ECO:0000256" key="1">
    <source>
        <dbReference type="SAM" id="Phobius"/>
    </source>
</evidence>
<dbReference type="Proteomes" id="UP001176941">
    <property type="component" value="Chromosome X"/>
</dbReference>
<evidence type="ECO:0000313" key="3">
    <source>
        <dbReference type="Proteomes" id="UP001176941"/>
    </source>
</evidence>
<keyword evidence="1" id="KW-0812">Transmembrane</keyword>
<gene>
    <name evidence="2" type="ORF">MRATA1EN1_LOCUS29404</name>
</gene>
<dbReference type="EMBL" id="OX460343">
    <property type="protein sequence ID" value="CAI9180442.1"/>
    <property type="molecule type" value="Genomic_DNA"/>
</dbReference>
<organism evidence="2 3">
    <name type="scientific">Rangifer tarandus platyrhynchus</name>
    <name type="common">Svalbard reindeer</name>
    <dbReference type="NCBI Taxonomy" id="3082113"/>
    <lineage>
        <taxon>Eukaryota</taxon>
        <taxon>Metazoa</taxon>
        <taxon>Chordata</taxon>
        <taxon>Craniata</taxon>
        <taxon>Vertebrata</taxon>
        <taxon>Euteleostomi</taxon>
        <taxon>Mammalia</taxon>
        <taxon>Eutheria</taxon>
        <taxon>Laurasiatheria</taxon>
        <taxon>Artiodactyla</taxon>
        <taxon>Ruminantia</taxon>
        <taxon>Pecora</taxon>
        <taxon>Cervidae</taxon>
        <taxon>Odocoileinae</taxon>
        <taxon>Rangifer</taxon>
    </lineage>
</organism>
<reference evidence="2" key="1">
    <citation type="submission" date="2023-04" db="EMBL/GenBank/DDBJ databases">
        <authorList>
            <consortium name="ELIXIR-Norway"/>
        </authorList>
    </citation>
    <scope>NUCLEOTIDE SEQUENCE [LARGE SCALE GENOMIC DNA]</scope>
</reference>
<proteinExistence type="predicted"/>
<keyword evidence="1" id="KW-1133">Transmembrane helix</keyword>
<keyword evidence="3" id="KW-1185">Reference proteome</keyword>